<proteinExistence type="predicted"/>
<protein>
    <submittedName>
        <fullName evidence="1">Terminase large subunit</fullName>
    </submittedName>
</protein>
<evidence type="ECO:0000313" key="1">
    <source>
        <dbReference type="EMBL" id="DAD77841.1"/>
    </source>
</evidence>
<dbReference type="InterPro" id="IPR027417">
    <property type="entry name" value="P-loop_NTPase"/>
</dbReference>
<sequence>MSLPINHGKNLRRQFLNKQLSTTNINYDSWLSEKQKANVKKWISYYRRNWDLFCEQVLQIKLYPLQKFSLHMAGVANEYFEIATRGAAKSFRAGIAAICAFSLYPYSEIVITSSTIPQAAKLVEKKIRDEIIKKLSPYLLYMYENEYIVITKSNTAEGAYTVENKLNGSTITVLPCLESSRGSRSTYNIYEETRLLKPSIISSVFEPMGHVRQAKYLSNPKYNTKRWQEEAKSMYITSARYSYEWFFKKFIDTTKHYYTSKHERFIPFAQDIFTAIEDGSRTWADYRKNKKSMTTTDFRMEILNEMFRINENGYFNIESFRNNQVLSQCFYPPKIKDIIDEAPLSMQDKKLNEIRFVIADLAFSGNSSRQNNDHTVFMCMSLHWKKFSFERHIDYIETRPGGRADQIVLRMKELYYDYQADYLIYDNRSGGETIYDFLSNKTEHPERGSYWNNSGFTLCLDKDIQIITSGKMEELSNRTVDKNAIPCLIPFIGTLELNSLVWQSLKKQLEINNIKFLISAEEAQNNLEDNGEFYKLTPDQYAYSIAPYGQTDELIHECVNLSAEYRNGLVRLKEPRSGFKDRAIVLAYANYIAERFDNRYAKNQQQEEIDLNSIQLIW</sequence>
<organism evidence="1">
    <name type="scientific">Siphoviridae sp. ct73V17</name>
    <dbReference type="NCBI Taxonomy" id="2826302"/>
    <lineage>
        <taxon>Viruses</taxon>
        <taxon>Duplodnaviria</taxon>
        <taxon>Heunggongvirae</taxon>
        <taxon>Uroviricota</taxon>
        <taxon>Caudoviricetes</taxon>
    </lineage>
</organism>
<dbReference type="Gene3D" id="3.40.50.300">
    <property type="entry name" value="P-loop containing nucleotide triphosphate hydrolases"/>
    <property type="match status" value="1"/>
</dbReference>
<accession>A0A8S5M685</accession>
<dbReference type="Gene3D" id="3.30.420.240">
    <property type="match status" value="1"/>
</dbReference>
<name>A0A8S5M685_9CAUD</name>
<reference evidence="1" key="1">
    <citation type="journal article" date="2021" name="Proc. Natl. Acad. Sci. U.S.A.">
        <title>A Catalog of Tens of Thousands of Viruses from Human Metagenomes Reveals Hidden Associations with Chronic Diseases.</title>
        <authorList>
            <person name="Tisza M.J."/>
            <person name="Buck C.B."/>
        </authorList>
    </citation>
    <scope>NUCLEOTIDE SEQUENCE</scope>
    <source>
        <strain evidence="1">Ct73V17</strain>
    </source>
</reference>
<dbReference type="EMBL" id="BK014835">
    <property type="protein sequence ID" value="DAD77841.1"/>
    <property type="molecule type" value="Genomic_DNA"/>
</dbReference>